<evidence type="ECO:0000256" key="12">
    <source>
        <dbReference type="SAM" id="MobiDB-lite"/>
    </source>
</evidence>
<protein>
    <recommendedName>
        <fullName evidence="9 10">Transcription termination factor Rho</fullName>
        <ecNumber evidence="9 10">3.6.4.-</ecNumber>
    </recommendedName>
    <alternativeName>
        <fullName evidence="9">ATP-dependent helicase Rho</fullName>
    </alternativeName>
</protein>
<dbReference type="NCBIfam" id="TIGR00767">
    <property type="entry name" value="rho"/>
    <property type="match status" value="1"/>
</dbReference>
<evidence type="ECO:0000256" key="9">
    <source>
        <dbReference type="HAMAP-Rule" id="MF_01884"/>
    </source>
</evidence>
<dbReference type="HAMAP" id="MF_01884">
    <property type="entry name" value="Rho"/>
    <property type="match status" value="1"/>
</dbReference>
<sequence>MTEIDPVNSIEPVEVQRTPEPPAPPPPPPPLALSVLETMSREDLLELAKRMKLVGVTGAKKQEIVLRLLQAFTEQQGNIFCSGILEIMPDGYGFLRQASLLPSNSDIYISQSQIRRFGLRTGDMIIGQSRHAKPGEKYYSLLRVEAINDLNPDVAKQRPHFGALTPTFPDKMINLETEMGQLSTRLINLIAPIGRGQRGMVVSPPKAGKTMLLKNIANAATGNYNDIHLMVVLIGERPEEVTDMRRSVKGEVMAATFDEAVENQTRVAELALERAKRMVESGKDVLILLDGITRLTRAYNLAMPPSGRTLSGGLDPVALHPAKKFFGAARNTAEGGSLTIIATCLVDTGSRMDDLIYEEFKGTGNMELHLDRRLAERRIFPAFDIPRSGTRREELLMSDQTFRQVQLLRRMVALIADDATHFAEVTERVLDKLKKSRNNTEFLDNLQRGKD</sequence>
<evidence type="ECO:0000256" key="3">
    <source>
        <dbReference type="ARBA" id="ARBA00022801"/>
    </source>
</evidence>
<comment type="similarity">
    <text evidence="9 11">Belongs to the Rho family.</text>
</comment>
<dbReference type="EMBL" id="CP018258">
    <property type="protein sequence ID" value="APV45405.1"/>
    <property type="molecule type" value="Genomic_DNA"/>
</dbReference>
<dbReference type="Pfam" id="PF00006">
    <property type="entry name" value="ATP-synt_ab"/>
    <property type="match status" value="1"/>
</dbReference>
<evidence type="ECO:0000313" key="15">
    <source>
        <dbReference type="Proteomes" id="UP000185934"/>
    </source>
</evidence>
<keyword evidence="1 9" id="KW-0806">Transcription termination</keyword>
<dbReference type="GO" id="GO:0006353">
    <property type="term" value="P:DNA-templated transcription termination"/>
    <property type="evidence" value="ECO:0007669"/>
    <property type="project" value="UniProtKB-UniRule"/>
</dbReference>
<dbReference type="Pfam" id="PF07497">
    <property type="entry name" value="Rho_RNA_bind"/>
    <property type="match status" value="1"/>
</dbReference>
<dbReference type="NCBIfam" id="NF006886">
    <property type="entry name" value="PRK09376.1"/>
    <property type="match status" value="1"/>
</dbReference>
<feature type="region of interest" description="Disordered" evidence="12">
    <location>
        <begin position="1"/>
        <end position="29"/>
    </location>
</feature>
<dbReference type="GO" id="GO:0005524">
    <property type="term" value="F:ATP binding"/>
    <property type="evidence" value="ECO:0007669"/>
    <property type="project" value="UniProtKB-UniRule"/>
</dbReference>
<keyword evidence="15" id="KW-1185">Reference proteome</keyword>
<evidence type="ECO:0000256" key="10">
    <source>
        <dbReference type="NCBIfam" id="TIGR00767"/>
    </source>
</evidence>
<dbReference type="AlphaFoldDB" id="A0A1P8FAB3"/>
<dbReference type="SUPFAM" id="SSF68912">
    <property type="entry name" value="Rho N-terminal domain-like"/>
    <property type="match status" value="1"/>
</dbReference>
<dbReference type="SMART" id="SM00382">
    <property type="entry name" value="AAA"/>
    <property type="match status" value="1"/>
</dbReference>
<dbReference type="InterPro" id="IPR004665">
    <property type="entry name" value="Term_rho"/>
</dbReference>
<dbReference type="STRING" id="1839801.Dform_02096"/>
<dbReference type="GO" id="GO:0004386">
    <property type="term" value="F:helicase activity"/>
    <property type="evidence" value="ECO:0007669"/>
    <property type="project" value="UniProtKB-UniRule"/>
</dbReference>
<keyword evidence="2 9" id="KW-0547">Nucleotide-binding</keyword>
<keyword evidence="7 9" id="KW-0805">Transcription regulation</keyword>
<dbReference type="InterPro" id="IPR036269">
    <property type="entry name" value="Rho_N_sf"/>
</dbReference>
<dbReference type="Pfam" id="PF07498">
    <property type="entry name" value="Rho_N"/>
    <property type="match status" value="1"/>
</dbReference>
<proteinExistence type="inferred from homology"/>
<dbReference type="GO" id="GO:0003723">
    <property type="term" value="F:RNA binding"/>
    <property type="evidence" value="ECO:0007669"/>
    <property type="project" value="UniProtKB-UniRule"/>
</dbReference>
<dbReference type="InterPro" id="IPR041703">
    <property type="entry name" value="Rho_factor_ATP-bd"/>
</dbReference>
<comment type="subunit">
    <text evidence="9">Homohexamer. The homohexamer assembles into an open ring structure.</text>
</comment>
<name>A0A1P8FAB3_9CHLR</name>
<dbReference type="KEGG" id="dfo:Dform_02096"/>
<dbReference type="InterPro" id="IPR000194">
    <property type="entry name" value="ATPase_F1/V1/A1_a/bsu_nucl-bd"/>
</dbReference>
<dbReference type="SUPFAM" id="SSF52540">
    <property type="entry name" value="P-loop containing nucleoside triphosphate hydrolases"/>
    <property type="match status" value="1"/>
</dbReference>
<dbReference type="EC" id="3.6.4.-" evidence="9 10"/>
<comment type="caution">
    <text evidence="9">Lacks conserved residue(s) required for the propagation of feature annotation.</text>
</comment>
<dbReference type="SMART" id="SM00959">
    <property type="entry name" value="Rho_N"/>
    <property type="match status" value="1"/>
</dbReference>
<feature type="domain" description="Rho RNA-BD" evidence="13">
    <location>
        <begin position="78"/>
        <end position="151"/>
    </location>
</feature>
<dbReference type="InterPro" id="IPR011112">
    <property type="entry name" value="Rho-like_N"/>
</dbReference>
<organism evidence="14 15">
    <name type="scientific">Dehalogenimonas formicexedens</name>
    <dbReference type="NCBI Taxonomy" id="1839801"/>
    <lineage>
        <taxon>Bacteria</taxon>
        <taxon>Bacillati</taxon>
        <taxon>Chloroflexota</taxon>
        <taxon>Dehalococcoidia</taxon>
        <taxon>Dehalococcoidales</taxon>
        <taxon>Dehalococcoidaceae</taxon>
        <taxon>Dehalogenimonas</taxon>
    </lineage>
</organism>
<evidence type="ECO:0000256" key="8">
    <source>
        <dbReference type="ARBA" id="ARBA00023163"/>
    </source>
</evidence>
<keyword evidence="4 9" id="KW-0347">Helicase</keyword>
<dbReference type="PANTHER" id="PTHR46425">
    <property type="entry name" value="TRANSCRIPTION TERMINATION FACTOR RHO"/>
    <property type="match status" value="1"/>
</dbReference>
<comment type="function">
    <text evidence="9">Facilitates transcription termination by a mechanism that involves Rho binding to the nascent RNA, activation of Rho's RNA-dependent ATPase activity, and release of the mRNA from the DNA template.</text>
</comment>
<keyword evidence="5 9" id="KW-0067">ATP-binding</keyword>
<dbReference type="Proteomes" id="UP000185934">
    <property type="component" value="Chromosome"/>
</dbReference>
<dbReference type="PROSITE" id="PS51856">
    <property type="entry name" value="RHO_RNA_BD"/>
    <property type="match status" value="1"/>
</dbReference>
<dbReference type="SMART" id="SM00357">
    <property type="entry name" value="CSP"/>
    <property type="match status" value="1"/>
</dbReference>
<dbReference type="OrthoDB" id="9805197at2"/>
<evidence type="ECO:0000256" key="6">
    <source>
        <dbReference type="ARBA" id="ARBA00022884"/>
    </source>
</evidence>
<evidence type="ECO:0000256" key="2">
    <source>
        <dbReference type="ARBA" id="ARBA00022741"/>
    </source>
</evidence>
<dbReference type="Gene3D" id="2.40.50.140">
    <property type="entry name" value="Nucleic acid-binding proteins"/>
    <property type="match status" value="1"/>
</dbReference>
<keyword evidence="8 9" id="KW-0804">Transcription</keyword>
<feature type="binding site" evidence="9">
    <location>
        <begin position="206"/>
        <end position="211"/>
    </location>
    <ligand>
        <name>ATP</name>
        <dbReference type="ChEBI" id="CHEBI:30616"/>
    </ligand>
</feature>
<accession>A0A1P8FAB3</accession>
<keyword evidence="3 9" id="KW-0378">Hydrolase</keyword>
<feature type="binding site" evidence="9">
    <location>
        <begin position="194"/>
        <end position="199"/>
    </location>
    <ligand>
        <name>ATP</name>
        <dbReference type="ChEBI" id="CHEBI:30616"/>
    </ligand>
</feature>
<dbReference type="InterPro" id="IPR012340">
    <property type="entry name" value="NA-bd_OB-fold"/>
</dbReference>
<dbReference type="GO" id="GO:0008186">
    <property type="term" value="F:ATP-dependent activity, acting on RNA"/>
    <property type="evidence" value="ECO:0007669"/>
    <property type="project" value="UniProtKB-UniRule"/>
</dbReference>
<dbReference type="InterPro" id="IPR011113">
    <property type="entry name" value="Rho_RNA-bd"/>
</dbReference>
<evidence type="ECO:0000256" key="4">
    <source>
        <dbReference type="ARBA" id="ARBA00022806"/>
    </source>
</evidence>
<dbReference type="CDD" id="cd01128">
    <property type="entry name" value="rho_factor_C"/>
    <property type="match status" value="1"/>
</dbReference>
<evidence type="ECO:0000256" key="5">
    <source>
        <dbReference type="ARBA" id="ARBA00022840"/>
    </source>
</evidence>
<keyword evidence="6 9" id="KW-0694">RNA-binding</keyword>
<dbReference type="Gene3D" id="3.40.50.300">
    <property type="entry name" value="P-loop containing nucleotide triphosphate hydrolases"/>
    <property type="match status" value="1"/>
</dbReference>
<dbReference type="GO" id="GO:0016787">
    <property type="term" value="F:hydrolase activity"/>
    <property type="evidence" value="ECO:0007669"/>
    <property type="project" value="UniProtKB-KW"/>
</dbReference>
<evidence type="ECO:0000256" key="1">
    <source>
        <dbReference type="ARBA" id="ARBA00022472"/>
    </source>
</evidence>
<evidence type="ECO:0000256" key="7">
    <source>
        <dbReference type="ARBA" id="ARBA00023015"/>
    </source>
</evidence>
<dbReference type="SUPFAM" id="SSF50249">
    <property type="entry name" value="Nucleic acid-binding proteins"/>
    <property type="match status" value="1"/>
</dbReference>
<dbReference type="InterPro" id="IPR011129">
    <property type="entry name" value="CSD"/>
</dbReference>
<dbReference type="InterPro" id="IPR027417">
    <property type="entry name" value="P-loop_NTPase"/>
</dbReference>
<evidence type="ECO:0000256" key="11">
    <source>
        <dbReference type="PROSITE-ProRule" id="PRU01203"/>
    </source>
</evidence>
<dbReference type="PANTHER" id="PTHR46425:SF1">
    <property type="entry name" value="TRANSCRIPTION TERMINATION FACTOR RHO"/>
    <property type="match status" value="1"/>
</dbReference>
<dbReference type="InterPro" id="IPR003593">
    <property type="entry name" value="AAA+_ATPase"/>
</dbReference>
<feature type="binding site" evidence="9">
    <location>
        <position position="237"/>
    </location>
    <ligand>
        <name>ATP</name>
        <dbReference type="ChEBI" id="CHEBI:30616"/>
    </ligand>
</feature>
<evidence type="ECO:0000259" key="13">
    <source>
        <dbReference type="PROSITE" id="PS51856"/>
    </source>
</evidence>
<gene>
    <name evidence="9" type="primary">rho</name>
    <name evidence="14" type="ORF">Dform_02096</name>
</gene>
<feature type="compositionally biased region" description="Pro residues" evidence="12">
    <location>
        <begin position="19"/>
        <end position="29"/>
    </location>
</feature>
<dbReference type="CDD" id="cd04459">
    <property type="entry name" value="Rho_CSD"/>
    <property type="match status" value="1"/>
</dbReference>
<evidence type="ECO:0000313" key="14">
    <source>
        <dbReference type="EMBL" id="APV45405.1"/>
    </source>
</evidence>
<reference evidence="15" key="1">
    <citation type="submission" date="2016-11" db="EMBL/GenBank/DDBJ databases">
        <title>Dehalogenimonas formicexedens sp. nov., a chlorinated alkane respiring bacterium isolated from contaminated groundwater.</title>
        <authorList>
            <person name="Key T.A."/>
            <person name="Bowman K.S."/>
            <person name="Lee I."/>
            <person name="Chun J."/>
            <person name="Albuquerque L."/>
            <person name="da Costa M.S."/>
            <person name="Rainey F.A."/>
            <person name="Moe W.M."/>
        </authorList>
    </citation>
    <scope>NUCLEOTIDE SEQUENCE [LARGE SCALE GENOMIC DNA]</scope>
    <source>
        <strain evidence="15">NSZ-14</strain>
    </source>
</reference>